<evidence type="ECO:0000256" key="3">
    <source>
        <dbReference type="ARBA" id="ARBA00022475"/>
    </source>
</evidence>
<comment type="caution">
    <text evidence="9">The sequence shown here is derived from an EMBL/GenBank/DDBJ whole genome shotgun (WGS) entry which is preliminary data.</text>
</comment>
<keyword evidence="2 7" id="KW-0813">Transport</keyword>
<keyword evidence="10" id="KW-1185">Reference proteome</keyword>
<evidence type="ECO:0000313" key="10">
    <source>
        <dbReference type="Proteomes" id="UP000249522"/>
    </source>
</evidence>
<evidence type="ECO:0000259" key="8">
    <source>
        <dbReference type="PROSITE" id="PS50928"/>
    </source>
</evidence>
<dbReference type="PANTHER" id="PTHR43386">
    <property type="entry name" value="OLIGOPEPTIDE TRANSPORT SYSTEM PERMEASE PROTEIN APPC"/>
    <property type="match status" value="1"/>
</dbReference>
<feature type="transmembrane region" description="Helical" evidence="7">
    <location>
        <begin position="83"/>
        <end position="111"/>
    </location>
</feature>
<gene>
    <name evidence="9" type="ORF">DNH61_09760</name>
</gene>
<accession>A0A2W1LWQ0</accession>
<evidence type="ECO:0000256" key="6">
    <source>
        <dbReference type="ARBA" id="ARBA00023136"/>
    </source>
</evidence>
<name>A0A2W1LWQ0_9BACL</name>
<organism evidence="9 10">
    <name type="scientific">Paenibacillus sambharensis</name>
    <dbReference type="NCBI Taxonomy" id="1803190"/>
    <lineage>
        <taxon>Bacteria</taxon>
        <taxon>Bacillati</taxon>
        <taxon>Bacillota</taxon>
        <taxon>Bacilli</taxon>
        <taxon>Bacillales</taxon>
        <taxon>Paenibacillaceae</taxon>
        <taxon>Paenibacillus</taxon>
    </lineage>
</organism>
<dbReference type="Gene3D" id="1.10.3720.10">
    <property type="entry name" value="MetI-like"/>
    <property type="match status" value="1"/>
</dbReference>
<evidence type="ECO:0000256" key="4">
    <source>
        <dbReference type="ARBA" id="ARBA00022692"/>
    </source>
</evidence>
<dbReference type="GO" id="GO:0005886">
    <property type="term" value="C:plasma membrane"/>
    <property type="evidence" value="ECO:0007669"/>
    <property type="project" value="UniProtKB-SubCell"/>
</dbReference>
<dbReference type="InterPro" id="IPR050366">
    <property type="entry name" value="BP-dependent_transpt_permease"/>
</dbReference>
<sequence length="288" mass="31672">MFDSVARLQTRSAVYPIDYKRRSLLILLTAAALLMMLIMAGWLTNPDALSVQLDQRNLPPSFQHLFGTDWLGRDMFVRVMKGLLLSIQTGLAGAVCSAMIAAVLGIASALFGRQADRIITWLTDLFLSVPHLVALILVAFVCGGGMKGIVIGIALTHWPALARLIRAEAMQLMAAQYVQVSRRLGRSLFWIARRHMLPHLLPQLTVGLILLFPHAILHEAAVTFIGLGLPPHQPAIGIILSESMRYLSSGMWWLAVLPGAALLAAVRAFDVIGSHTKRLLDSQQYERL</sequence>
<keyword evidence="6 7" id="KW-0472">Membrane</keyword>
<dbReference type="EMBL" id="QKRB01000042">
    <property type="protein sequence ID" value="PZD96211.1"/>
    <property type="molecule type" value="Genomic_DNA"/>
</dbReference>
<feature type="transmembrane region" description="Helical" evidence="7">
    <location>
        <begin position="132"/>
        <end position="154"/>
    </location>
</feature>
<dbReference type="Proteomes" id="UP000249522">
    <property type="component" value="Unassembled WGS sequence"/>
</dbReference>
<feature type="transmembrane region" description="Helical" evidence="7">
    <location>
        <begin position="250"/>
        <end position="269"/>
    </location>
</feature>
<dbReference type="PANTHER" id="PTHR43386:SF23">
    <property type="entry name" value="ABC TRANSPORTER"/>
    <property type="match status" value="1"/>
</dbReference>
<reference evidence="9 10" key="1">
    <citation type="submission" date="2018-06" db="EMBL/GenBank/DDBJ databases">
        <title>Paenibacillus imtechensis sp. nov.</title>
        <authorList>
            <person name="Pinnaka A.K."/>
            <person name="Singh H."/>
            <person name="Kaur M."/>
        </authorList>
    </citation>
    <scope>NUCLEOTIDE SEQUENCE [LARGE SCALE GENOMIC DNA]</scope>
    <source>
        <strain evidence="9 10">SMB1</strain>
    </source>
</reference>
<evidence type="ECO:0000256" key="5">
    <source>
        <dbReference type="ARBA" id="ARBA00022989"/>
    </source>
</evidence>
<dbReference type="PROSITE" id="PS50928">
    <property type="entry name" value="ABC_TM1"/>
    <property type="match status" value="1"/>
</dbReference>
<comment type="subcellular location">
    <subcellularLocation>
        <location evidence="1 7">Cell membrane</location>
        <topology evidence="1 7">Multi-pass membrane protein</topology>
    </subcellularLocation>
</comment>
<dbReference type="InterPro" id="IPR000515">
    <property type="entry name" value="MetI-like"/>
</dbReference>
<feature type="transmembrane region" description="Helical" evidence="7">
    <location>
        <begin position="24"/>
        <end position="43"/>
    </location>
</feature>
<evidence type="ECO:0000256" key="2">
    <source>
        <dbReference type="ARBA" id="ARBA00022448"/>
    </source>
</evidence>
<dbReference type="AlphaFoldDB" id="A0A2W1LWQ0"/>
<dbReference type="OrthoDB" id="9797472at2"/>
<dbReference type="SUPFAM" id="SSF161098">
    <property type="entry name" value="MetI-like"/>
    <property type="match status" value="1"/>
</dbReference>
<evidence type="ECO:0000313" key="9">
    <source>
        <dbReference type="EMBL" id="PZD96211.1"/>
    </source>
</evidence>
<evidence type="ECO:0000256" key="1">
    <source>
        <dbReference type="ARBA" id="ARBA00004651"/>
    </source>
</evidence>
<keyword evidence="5 7" id="KW-1133">Transmembrane helix</keyword>
<dbReference type="GO" id="GO:0055085">
    <property type="term" value="P:transmembrane transport"/>
    <property type="evidence" value="ECO:0007669"/>
    <property type="project" value="InterPro"/>
</dbReference>
<dbReference type="CDD" id="cd06261">
    <property type="entry name" value="TM_PBP2"/>
    <property type="match status" value="1"/>
</dbReference>
<comment type="similarity">
    <text evidence="7">Belongs to the binding-protein-dependent transport system permease family.</text>
</comment>
<proteinExistence type="inferred from homology"/>
<keyword evidence="4 7" id="KW-0812">Transmembrane</keyword>
<feature type="domain" description="ABC transmembrane type-1" evidence="8">
    <location>
        <begin position="83"/>
        <end position="273"/>
    </location>
</feature>
<protein>
    <submittedName>
        <fullName evidence="9">ABC transporter permease</fullName>
    </submittedName>
</protein>
<evidence type="ECO:0000256" key="7">
    <source>
        <dbReference type="RuleBase" id="RU363032"/>
    </source>
</evidence>
<dbReference type="InterPro" id="IPR035906">
    <property type="entry name" value="MetI-like_sf"/>
</dbReference>
<dbReference type="Pfam" id="PF00528">
    <property type="entry name" value="BPD_transp_1"/>
    <property type="match status" value="1"/>
</dbReference>
<keyword evidence="3" id="KW-1003">Cell membrane</keyword>